<evidence type="ECO:0000313" key="1">
    <source>
        <dbReference type="EMBL" id="VAW69517.1"/>
    </source>
</evidence>
<accession>A0A3B0Y1P3</accession>
<sequence length="227" mass="26429">MSISTEEIVVSENEMEELVLRESIVSATGLNEGSLQIGIKGDPSLRETTLDRKRYESPLDKVFEPLIKNLLELMLNRGTYRLYIGFNSGEVRTDSIFDPLRQEIHAAEKLVDKAYIDRHFPPISFGDKVQAMRDIYDSLKQGGLFDKMPGYWKNIIVKRHNTWEPMTREEVKNILQSIKIMRDLPDFYLRNITICIVQDMVRMQFNCDGTQIISAENYQRFIEDNMP</sequence>
<organism evidence="1">
    <name type="scientific">hydrothermal vent metagenome</name>
    <dbReference type="NCBI Taxonomy" id="652676"/>
    <lineage>
        <taxon>unclassified sequences</taxon>
        <taxon>metagenomes</taxon>
        <taxon>ecological metagenomes</taxon>
    </lineage>
</organism>
<proteinExistence type="predicted"/>
<reference evidence="1" key="1">
    <citation type="submission" date="2018-06" db="EMBL/GenBank/DDBJ databases">
        <authorList>
            <person name="Zhirakovskaya E."/>
        </authorList>
    </citation>
    <scope>NUCLEOTIDE SEQUENCE</scope>
</reference>
<gene>
    <name evidence="1" type="ORF">MNBD_GAMMA10-2585</name>
</gene>
<dbReference type="AlphaFoldDB" id="A0A3B0Y1P3"/>
<name>A0A3B0Y1P3_9ZZZZ</name>
<dbReference type="EMBL" id="UOFJ01000438">
    <property type="protein sequence ID" value="VAW69517.1"/>
    <property type="molecule type" value="Genomic_DNA"/>
</dbReference>
<protein>
    <submittedName>
        <fullName evidence="1">Uncharacterized protein</fullName>
    </submittedName>
</protein>